<accession>A0AA86JDP2</accession>
<dbReference type="Proteomes" id="UP000789738">
    <property type="component" value="Unassembled WGS sequence"/>
</dbReference>
<dbReference type="PROSITE" id="PS50045">
    <property type="entry name" value="SIGMA54_INTERACT_4"/>
    <property type="match status" value="1"/>
</dbReference>
<dbReference type="EMBL" id="CAKJVE010000004">
    <property type="protein sequence ID" value="CAG9704508.1"/>
    <property type="molecule type" value="Genomic_DNA"/>
</dbReference>
<dbReference type="GO" id="GO:0006355">
    <property type="term" value="P:regulation of DNA-templated transcription"/>
    <property type="evidence" value="ECO:0007669"/>
    <property type="project" value="InterPro"/>
</dbReference>
<feature type="domain" description="Sigma-54 factor interaction" evidence="3">
    <location>
        <begin position="119"/>
        <end position="297"/>
    </location>
</feature>
<dbReference type="PANTHER" id="PTHR32071">
    <property type="entry name" value="TRANSCRIPTIONAL REGULATORY PROTEIN"/>
    <property type="match status" value="1"/>
</dbReference>
<comment type="caution">
    <text evidence="4">The sequence shown here is derived from an EMBL/GenBank/DDBJ whole genome shotgun (WGS) entry which is preliminary data.</text>
</comment>
<name>A0AA86JDP2_9CLOT</name>
<dbReference type="PROSITE" id="PS00676">
    <property type="entry name" value="SIGMA54_INTERACT_2"/>
    <property type="match status" value="1"/>
</dbReference>
<dbReference type="GO" id="GO:0005524">
    <property type="term" value="F:ATP binding"/>
    <property type="evidence" value="ECO:0007669"/>
    <property type="project" value="UniProtKB-KW"/>
</dbReference>
<evidence type="ECO:0000256" key="2">
    <source>
        <dbReference type="ARBA" id="ARBA00022840"/>
    </source>
</evidence>
<dbReference type="InterPro" id="IPR002078">
    <property type="entry name" value="Sigma_54_int"/>
</dbReference>
<dbReference type="SMART" id="SM00382">
    <property type="entry name" value="AAA"/>
    <property type="match status" value="1"/>
</dbReference>
<dbReference type="InterPro" id="IPR027417">
    <property type="entry name" value="P-loop_NTPase"/>
</dbReference>
<evidence type="ECO:0000259" key="3">
    <source>
        <dbReference type="PROSITE" id="PS50045"/>
    </source>
</evidence>
<dbReference type="CDD" id="cd00009">
    <property type="entry name" value="AAA"/>
    <property type="match status" value="1"/>
</dbReference>
<dbReference type="InterPro" id="IPR025943">
    <property type="entry name" value="Sigma_54_int_dom_ATP-bd_2"/>
</dbReference>
<protein>
    <recommendedName>
        <fullName evidence="3">Sigma-54 factor interaction domain-containing protein</fullName>
    </recommendedName>
</protein>
<dbReference type="SUPFAM" id="SSF52540">
    <property type="entry name" value="P-loop containing nucleoside triphosphate hydrolases"/>
    <property type="match status" value="1"/>
</dbReference>
<evidence type="ECO:0000313" key="5">
    <source>
        <dbReference type="Proteomes" id="UP000789738"/>
    </source>
</evidence>
<evidence type="ECO:0000313" key="4">
    <source>
        <dbReference type="EMBL" id="CAG9704508.1"/>
    </source>
</evidence>
<dbReference type="RefSeq" id="WP_342350306.1">
    <property type="nucleotide sequence ID" value="NZ_CAKJVE010000004.1"/>
</dbReference>
<proteinExistence type="predicted"/>
<evidence type="ECO:0000256" key="1">
    <source>
        <dbReference type="ARBA" id="ARBA00022741"/>
    </source>
</evidence>
<organism evidence="4 5">
    <name type="scientific">Clostridium neonatale</name>
    <dbReference type="NCBI Taxonomy" id="137838"/>
    <lineage>
        <taxon>Bacteria</taxon>
        <taxon>Bacillati</taxon>
        <taxon>Bacillota</taxon>
        <taxon>Clostridia</taxon>
        <taxon>Eubacteriales</taxon>
        <taxon>Clostridiaceae</taxon>
        <taxon>Clostridium</taxon>
    </lineage>
</organism>
<reference evidence="4" key="1">
    <citation type="submission" date="2021-10" db="EMBL/GenBank/DDBJ databases">
        <authorList>
            <person name="Mesa V."/>
        </authorList>
    </citation>
    <scope>NUCLEOTIDE SEQUENCE</scope>
    <source>
        <strain evidence="4">CC3_PB</strain>
    </source>
</reference>
<sequence length="316" mass="35300">MLRIDLVNKAVYEYCSSLTVEDISKDTSIGLSSIDISDSLNILRNNASADLNKLFKDGILIKIKGKPTKYFNKEVFESLFNLNLVNDVIECSSLNELTNIPTSEVNEISYDYSDPFDSLVGSHHSLAHIIKLAKSSILYPNCLHTILLGESGVGKSFFAELMYKFGLQHKVFNGSSSFVVFNCADYANNPNLLVAQLFGCVKGAYTGADSDRIGLIEKADGGILFLDEIHRLPPEGQEMLFLFIDKKRFRRLGEVTSERTSNVLIIAATTENPNSSLLTTFMRRIPSCIRIPNLKDRSLTEKFSLVNRLYSIEAKK</sequence>
<gene>
    <name evidence="4" type="ORF">CNEO_41303</name>
</gene>
<dbReference type="Pfam" id="PF00158">
    <property type="entry name" value="Sigma54_activat"/>
    <property type="match status" value="1"/>
</dbReference>
<keyword evidence="2" id="KW-0067">ATP-binding</keyword>
<dbReference type="InterPro" id="IPR003593">
    <property type="entry name" value="AAA+_ATPase"/>
</dbReference>
<keyword evidence="1" id="KW-0547">Nucleotide-binding</keyword>
<dbReference type="PANTHER" id="PTHR32071:SF38">
    <property type="entry name" value="PSP OPERON TRANSCRIPTIONAL ACTIVATOR"/>
    <property type="match status" value="1"/>
</dbReference>
<dbReference type="Gene3D" id="3.40.50.300">
    <property type="entry name" value="P-loop containing nucleotide triphosphate hydrolases"/>
    <property type="match status" value="1"/>
</dbReference>
<dbReference type="AlphaFoldDB" id="A0AA86JDP2"/>